<keyword evidence="2" id="KW-1185">Reference proteome</keyword>
<gene>
    <name evidence="1" type="ORF">NTJ_01818</name>
</gene>
<accession>A0ABN7ADS7</accession>
<name>A0ABN7ADS7_9HEMI</name>
<protein>
    <recommendedName>
        <fullName evidence="3">CNH domain-containing protein</fullName>
    </recommendedName>
</protein>
<proteinExistence type="predicted"/>
<evidence type="ECO:0008006" key="3">
    <source>
        <dbReference type="Google" id="ProtNLM"/>
    </source>
</evidence>
<evidence type="ECO:0000313" key="1">
    <source>
        <dbReference type="EMBL" id="BES89010.1"/>
    </source>
</evidence>
<evidence type="ECO:0000313" key="2">
    <source>
        <dbReference type="Proteomes" id="UP001307889"/>
    </source>
</evidence>
<organism evidence="1 2">
    <name type="scientific">Nesidiocoris tenuis</name>
    <dbReference type="NCBI Taxonomy" id="355587"/>
    <lineage>
        <taxon>Eukaryota</taxon>
        <taxon>Metazoa</taxon>
        <taxon>Ecdysozoa</taxon>
        <taxon>Arthropoda</taxon>
        <taxon>Hexapoda</taxon>
        <taxon>Insecta</taxon>
        <taxon>Pterygota</taxon>
        <taxon>Neoptera</taxon>
        <taxon>Paraneoptera</taxon>
        <taxon>Hemiptera</taxon>
        <taxon>Heteroptera</taxon>
        <taxon>Panheteroptera</taxon>
        <taxon>Cimicomorpha</taxon>
        <taxon>Miridae</taxon>
        <taxon>Dicyphina</taxon>
        <taxon>Nesidiocoris</taxon>
    </lineage>
</organism>
<sequence>MDRRLDREEKMGPHPAMINYAELYLLSLSYCSEAMVITSSKGFCTIYSLELLEDVILVEMDRYQERTRPPQEMMYHVDFYLPSLSYCWKAMVMISSKGFCTIYSLVSLEDVILVEMDPYQERTRPPQEMMYHVDFYLPSLSFCWKAMVMISSKGFCTIYSLVLLEDVILVEMDPYQERTRPPQEMMYHVDFYLPSLSYCWKAMVMISSKGFCTIYSLVLLEDVILVEMDRYQERTRPPQEMMYHVEFYLPSLSYCWKATVMIYSKGFCIIYSLV</sequence>
<dbReference type="Proteomes" id="UP001307889">
    <property type="component" value="Chromosome 1"/>
</dbReference>
<reference evidence="1 2" key="1">
    <citation type="submission" date="2023-09" db="EMBL/GenBank/DDBJ databases">
        <title>Nesidiocoris tenuis whole genome shotgun sequence.</title>
        <authorList>
            <person name="Shibata T."/>
            <person name="Shimoda M."/>
            <person name="Kobayashi T."/>
            <person name="Uehara T."/>
        </authorList>
    </citation>
    <scope>NUCLEOTIDE SEQUENCE [LARGE SCALE GENOMIC DNA]</scope>
    <source>
        <strain evidence="1 2">Japan</strain>
    </source>
</reference>
<dbReference type="EMBL" id="AP028909">
    <property type="protein sequence ID" value="BES89010.1"/>
    <property type="molecule type" value="Genomic_DNA"/>
</dbReference>